<reference evidence="5 6" key="1">
    <citation type="submission" date="2015-11" db="EMBL/GenBank/DDBJ databases">
        <title>Genomic analysis of 38 Legionella species identifies large and diverse effector repertoires.</title>
        <authorList>
            <person name="Burstein D."/>
            <person name="Amaro F."/>
            <person name="Zusman T."/>
            <person name="Lifshitz Z."/>
            <person name="Cohen O."/>
            <person name="Gilbert J.A."/>
            <person name="Pupko T."/>
            <person name="Shuman H.A."/>
            <person name="Segal G."/>
        </authorList>
    </citation>
    <scope>NUCLEOTIDE SEQUENCE [LARGE SCALE GENOMIC DNA]</scope>
    <source>
        <strain evidence="5 6">WIGA</strain>
    </source>
</reference>
<evidence type="ECO:0000259" key="4">
    <source>
        <dbReference type="Pfam" id="PF08241"/>
    </source>
</evidence>
<accession>A0A0W0RML2</accession>
<dbReference type="Pfam" id="PF08241">
    <property type="entry name" value="Methyltransf_11"/>
    <property type="match status" value="1"/>
</dbReference>
<dbReference type="InterPro" id="IPR051052">
    <property type="entry name" value="Diverse_substrate_MTase"/>
</dbReference>
<dbReference type="Proteomes" id="UP000054695">
    <property type="component" value="Unassembled WGS sequence"/>
</dbReference>
<keyword evidence="2 5" id="KW-0489">Methyltransferase</keyword>
<dbReference type="InterPro" id="IPR013216">
    <property type="entry name" value="Methyltransf_11"/>
</dbReference>
<dbReference type="AlphaFoldDB" id="A0A0W0RML2"/>
<dbReference type="InterPro" id="IPR029063">
    <property type="entry name" value="SAM-dependent_MTases_sf"/>
</dbReference>
<sequence>MQKEQSNTMKASKLRKIHRFLMQLSPILRIALIRWLYNKFASNNKSKQCVFLNYGYHDETTLSLKPEDEPNRYFIQLYHRVVRDIDLQNKDIAEVGCGQGAGGTFLLQYKKPRSYIGIDLSEKAIEICQRNSKWANARWIQGRADALPLPDQSVDVLVNVESSHCYPSMEKFLSEVWRVLRANGYMAFTDLRPSSEVELLDQCISTSGLHVISRCDITPQVLDSLTRLSDRRKAHINATYSPIWRQAVRDISAVKGSVTYNGFINGQQKYLCYLLQKKSTERHLA</sequence>
<gene>
    <name evidence="5" type="ORF">Lboz_2385</name>
</gene>
<dbReference type="PANTHER" id="PTHR44942:SF4">
    <property type="entry name" value="METHYLTRANSFERASE TYPE 11 DOMAIN-CONTAINING PROTEIN"/>
    <property type="match status" value="1"/>
</dbReference>
<keyword evidence="6" id="KW-1185">Reference proteome</keyword>
<dbReference type="GO" id="GO:0032259">
    <property type="term" value="P:methylation"/>
    <property type="evidence" value="ECO:0007669"/>
    <property type="project" value="UniProtKB-KW"/>
</dbReference>
<proteinExistence type="inferred from homology"/>
<dbReference type="PANTHER" id="PTHR44942">
    <property type="entry name" value="METHYLTRANSF_11 DOMAIN-CONTAINING PROTEIN"/>
    <property type="match status" value="1"/>
</dbReference>
<dbReference type="Gene3D" id="3.40.50.150">
    <property type="entry name" value="Vaccinia Virus protein VP39"/>
    <property type="match status" value="1"/>
</dbReference>
<name>A0A0W0RML2_LEGBO</name>
<comment type="similarity">
    <text evidence="1">Belongs to the methyltransferase superfamily.</text>
</comment>
<evidence type="ECO:0000313" key="5">
    <source>
        <dbReference type="EMBL" id="KTC72294.1"/>
    </source>
</evidence>
<evidence type="ECO:0000256" key="1">
    <source>
        <dbReference type="ARBA" id="ARBA00008361"/>
    </source>
</evidence>
<comment type="caution">
    <text evidence="5">The sequence shown here is derived from an EMBL/GenBank/DDBJ whole genome shotgun (WGS) entry which is preliminary data.</text>
</comment>
<dbReference type="PATRIC" id="fig|447.4.peg.2532"/>
<dbReference type="CDD" id="cd02440">
    <property type="entry name" value="AdoMet_MTases"/>
    <property type="match status" value="1"/>
</dbReference>
<evidence type="ECO:0000256" key="3">
    <source>
        <dbReference type="ARBA" id="ARBA00022679"/>
    </source>
</evidence>
<dbReference type="STRING" id="447.Lboz_2385"/>
<evidence type="ECO:0000256" key="2">
    <source>
        <dbReference type="ARBA" id="ARBA00022603"/>
    </source>
</evidence>
<organism evidence="5 6">
    <name type="scientific">Legionella bozemanae</name>
    <name type="common">Fluoribacter bozemanae</name>
    <dbReference type="NCBI Taxonomy" id="447"/>
    <lineage>
        <taxon>Bacteria</taxon>
        <taxon>Pseudomonadati</taxon>
        <taxon>Pseudomonadota</taxon>
        <taxon>Gammaproteobacteria</taxon>
        <taxon>Legionellales</taxon>
        <taxon>Legionellaceae</taxon>
        <taxon>Legionella</taxon>
    </lineage>
</organism>
<keyword evidence="3 5" id="KW-0808">Transferase</keyword>
<protein>
    <submittedName>
        <fullName evidence="5">O-methyltransferase</fullName>
    </submittedName>
</protein>
<dbReference type="GO" id="GO:0008757">
    <property type="term" value="F:S-adenosylmethionine-dependent methyltransferase activity"/>
    <property type="evidence" value="ECO:0007669"/>
    <property type="project" value="InterPro"/>
</dbReference>
<dbReference type="EMBL" id="LNXU01000022">
    <property type="protein sequence ID" value="KTC72294.1"/>
    <property type="molecule type" value="Genomic_DNA"/>
</dbReference>
<dbReference type="SUPFAM" id="SSF53335">
    <property type="entry name" value="S-adenosyl-L-methionine-dependent methyltransferases"/>
    <property type="match status" value="1"/>
</dbReference>
<feature type="domain" description="Methyltransferase type 11" evidence="4">
    <location>
        <begin position="94"/>
        <end position="188"/>
    </location>
</feature>
<evidence type="ECO:0000313" key="6">
    <source>
        <dbReference type="Proteomes" id="UP000054695"/>
    </source>
</evidence>